<proteinExistence type="inferred from homology"/>
<comment type="pathway">
    <text evidence="2 11">Pyrimidine metabolism; CTP biosynthesis via de novo pathway; UDP from UMP (UMPK route): step 1/1.</text>
</comment>
<dbReference type="AlphaFoldDB" id="A0A7D5P950"/>
<reference evidence="13 14" key="1">
    <citation type="submission" date="2020-07" db="EMBL/GenBank/DDBJ databases">
        <title>Halosimplex pelagicum sp. nov. and Halosimplex rubrum sp. nov., isolated from salted brown alga Laminaria, and emended description of the genus Halosimplex.</title>
        <authorList>
            <person name="Cui H."/>
        </authorList>
    </citation>
    <scope>NUCLEOTIDE SEQUENCE [LARGE SCALE GENOMIC DNA]</scope>
    <source>
        <strain evidence="13 14">R27</strain>
    </source>
</reference>
<evidence type="ECO:0000256" key="4">
    <source>
        <dbReference type="ARBA" id="ARBA00022490"/>
    </source>
</evidence>
<evidence type="ECO:0000256" key="10">
    <source>
        <dbReference type="ARBA" id="ARBA00047767"/>
    </source>
</evidence>
<dbReference type="HAMAP" id="MF_01220_A">
    <property type="entry name" value="PyrH_A"/>
    <property type="match status" value="1"/>
</dbReference>
<sequence>MKTVVSIGGSVLVPSVGPERVRAYADAVESLDADGHTLGTVVGGGPTAREYIGAARELGANEIELDQLGIEVTRLNGRLLIAALDERAAPTPPESYETGREAIRRGDIPVMGGTVAGQTTDAVSAAFAEYVNADLLVYATSVDGVYDADPGEDPDAAKFSEITADELVGLIADLEMDAGSNAPVDLLAAKIVQRSGIRTVVLDGTDPAAVERAIRTGDHDGTDVVPEGVGAAPAEWSDR</sequence>
<feature type="domain" description="Aspartate/glutamate/uridylate kinase" evidence="12">
    <location>
        <begin position="1"/>
        <end position="203"/>
    </location>
</feature>
<dbReference type="GeneID" id="56077240"/>
<dbReference type="Pfam" id="PF00696">
    <property type="entry name" value="AA_kinase"/>
    <property type="match status" value="1"/>
</dbReference>
<keyword evidence="4 11" id="KW-0963">Cytoplasm</keyword>
<evidence type="ECO:0000256" key="8">
    <source>
        <dbReference type="ARBA" id="ARBA00022840"/>
    </source>
</evidence>
<evidence type="ECO:0000259" key="12">
    <source>
        <dbReference type="Pfam" id="PF00696"/>
    </source>
</evidence>
<evidence type="ECO:0000256" key="11">
    <source>
        <dbReference type="HAMAP-Rule" id="MF_01220"/>
    </source>
</evidence>
<comment type="function">
    <text evidence="11">Catalyzes the reversible phosphorylation of UMP to UDP.</text>
</comment>
<feature type="binding site" evidence="11">
    <location>
        <position position="44"/>
    </location>
    <ligand>
        <name>UMP</name>
        <dbReference type="ChEBI" id="CHEBI:57865"/>
    </ligand>
</feature>
<dbReference type="GO" id="GO:0033862">
    <property type="term" value="F:UMP kinase activity"/>
    <property type="evidence" value="ECO:0007669"/>
    <property type="project" value="UniProtKB-EC"/>
</dbReference>
<keyword evidence="14" id="KW-1185">Reference proteome</keyword>
<dbReference type="UniPathway" id="UPA00159">
    <property type="reaction ID" value="UER00275"/>
</dbReference>
<evidence type="ECO:0000256" key="6">
    <source>
        <dbReference type="ARBA" id="ARBA00022741"/>
    </source>
</evidence>
<dbReference type="InterPro" id="IPR011818">
    <property type="entry name" value="Uridylate_kinase_arch/spir"/>
</dbReference>
<dbReference type="InterPro" id="IPR001048">
    <property type="entry name" value="Asp/Glu/Uridylate_kinase"/>
</dbReference>
<evidence type="ECO:0000256" key="7">
    <source>
        <dbReference type="ARBA" id="ARBA00022777"/>
    </source>
</evidence>
<comment type="subcellular location">
    <subcellularLocation>
        <location evidence="1 11">Cytoplasm</location>
    </subcellularLocation>
</comment>
<dbReference type="Proteomes" id="UP000509667">
    <property type="component" value="Chromosome"/>
</dbReference>
<dbReference type="NCBIfam" id="TIGR02076">
    <property type="entry name" value="pyrH_arch"/>
    <property type="match status" value="1"/>
</dbReference>
<dbReference type="RefSeq" id="WP_179910674.1">
    <property type="nucleotide sequence ID" value="NZ_CP058910.1"/>
</dbReference>
<dbReference type="GO" id="GO:0006225">
    <property type="term" value="P:UDP biosynthetic process"/>
    <property type="evidence" value="ECO:0007669"/>
    <property type="project" value="TreeGrafter"/>
</dbReference>
<comment type="similarity">
    <text evidence="3 11">Belongs to the UMP kinase family.</text>
</comment>
<dbReference type="GO" id="GO:0005524">
    <property type="term" value="F:ATP binding"/>
    <property type="evidence" value="ECO:0007669"/>
    <property type="project" value="UniProtKB-KW"/>
</dbReference>
<keyword evidence="5 11" id="KW-0808">Transferase</keyword>
<keyword evidence="8 11" id="KW-0067">ATP-binding</keyword>
<dbReference type="PIRSF" id="PIRSF005650">
    <property type="entry name" value="Uridylate_kin"/>
    <property type="match status" value="1"/>
</dbReference>
<comment type="subunit">
    <text evidence="11">Homohexamer.</text>
</comment>
<keyword evidence="7 11" id="KW-0418">Kinase</keyword>
<protein>
    <recommendedName>
        <fullName evidence="11">Uridylate kinase</fullName>
        <shortName evidence="11">UK</shortName>
        <ecNumber evidence="11">2.7.4.22</ecNumber>
    </recommendedName>
    <alternativeName>
        <fullName evidence="11">Uridine monophosphate kinase</fullName>
        <shortName evidence="11">UMP kinase</shortName>
        <shortName evidence="11">UMPK</shortName>
    </alternativeName>
</protein>
<dbReference type="CDD" id="cd04253">
    <property type="entry name" value="AAK_UMPK-PyrH-Pf"/>
    <property type="match status" value="1"/>
</dbReference>
<dbReference type="OrthoDB" id="372251at2157"/>
<comment type="caution">
    <text evidence="11">Lacks conserved residue(s) required for the propagation of feature annotation.</text>
</comment>
<keyword evidence="9 11" id="KW-0665">Pyrimidine biosynthesis</keyword>
<feature type="binding site" evidence="11">
    <location>
        <position position="45"/>
    </location>
    <ligand>
        <name>ATP</name>
        <dbReference type="ChEBI" id="CHEBI:30616"/>
    </ligand>
</feature>
<dbReference type="EMBL" id="CP058910">
    <property type="protein sequence ID" value="QLH76739.1"/>
    <property type="molecule type" value="Genomic_DNA"/>
</dbReference>
<gene>
    <name evidence="11" type="primary">pyrH</name>
    <name evidence="13" type="ORF">HZS55_05215</name>
</gene>
<feature type="binding site" evidence="11">
    <location>
        <begin position="114"/>
        <end position="120"/>
    </location>
    <ligand>
        <name>UMP</name>
        <dbReference type="ChEBI" id="CHEBI:57865"/>
    </ligand>
</feature>
<evidence type="ECO:0000256" key="1">
    <source>
        <dbReference type="ARBA" id="ARBA00004496"/>
    </source>
</evidence>
<feature type="binding site" evidence="11">
    <location>
        <position position="140"/>
    </location>
    <ligand>
        <name>ATP</name>
        <dbReference type="ChEBI" id="CHEBI:30616"/>
    </ligand>
</feature>
<dbReference type="PANTHER" id="PTHR42833">
    <property type="entry name" value="URIDYLATE KINASE"/>
    <property type="match status" value="1"/>
</dbReference>
<feature type="binding site" evidence="11">
    <location>
        <position position="149"/>
    </location>
    <ligand>
        <name>ATP</name>
        <dbReference type="ChEBI" id="CHEBI:30616"/>
    </ligand>
</feature>
<dbReference type="GO" id="GO:0044210">
    <property type="term" value="P:'de novo' CTP biosynthetic process"/>
    <property type="evidence" value="ECO:0007669"/>
    <property type="project" value="UniProtKB-UniRule"/>
</dbReference>
<dbReference type="KEGG" id="hrr:HZS55_05215"/>
<keyword evidence="6 11" id="KW-0547">Nucleotide-binding</keyword>
<evidence type="ECO:0000256" key="2">
    <source>
        <dbReference type="ARBA" id="ARBA00004791"/>
    </source>
</evidence>
<feature type="binding site" evidence="11">
    <location>
        <position position="146"/>
    </location>
    <ligand>
        <name>ATP</name>
        <dbReference type="ChEBI" id="CHEBI:30616"/>
    </ligand>
</feature>
<evidence type="ECO:0000256" key="3">
    <source>
        <dbReference type="ARBA" id="ARBA00007614"/>
    </source>
</evidence>
<dbReference type="SUPFAM" id="SSF53633">
    <property type="entry name" value="Carbamate kinase-like"/>
    <property type="match status" value="1"/>
</dbReference>
<organism evidence="13 14">
    <name type="scientific">Halosimplex rubrum</name>
    <dbReference type="NCBI Taxonomy" id="869889"/>
    <lineage>
        <taxon>Archaea</taxon>
        <taxon>Methanobacteriati</taxon>
        <taxon>Methanobacteriota</taxon>
        <taxon>Stenosarchaea group</taxon>
        <taxon>Halobacteria</taxon>
        <taxon>Halobacteriales</taxon>
        <taxon>Haloarculaceae</taxon>
        <taxon>Halosimplex</taxon>
    </lineage>
</organism>
<dbReference type="Gene3D" id="3.40.1160.10">
    <property type="entry name" value="Acetylglutamate kinase-like"/>
    <property type="match status" value="1"/>
</dbReference>
<feature type="binding site" evidence="11">
    <location>
        <begin position="9"/>
        <end position="10"/>
    </location>
    <ligand>
        <name>ATP</name>
        <dbReference type="ChEBI" id="CHEBI:30616"/>
    </ligand>
</feature>
<dbReference type="InterPro" id="IPR036393">
    <property type="entry name" value="AceGlu_kinase-like_sf"/>
</dbReference>
<dbReference type="EC" id="2.7.4.22" evidence="11"/>
<evidence type="ECO:0000256" key="9">
    <source>
        <dbReference type="ARBA" id="ARBA00022975"/>
    </source>
</evidence>
<feature type="binding site" evidence="11">
    <location>
        <position position="66"/>
    </location>
    <ligand>
        <name>UMP</name>
        <dbReference type="ChEBI" id="CHEBI:57865"/>
    </ligand>
</feature>
<dbReference type="GO" id="GO:0005737">
    <property type="term" value="C:cytoplasm"/>
    <property type="evidence" value="ECO:0007669"/>
    <property type="project" value="UniProtKB-SubCell"/>
</dbReference>
<dbReference type="PANTHER" id="PTHR42833:SF4">
    <property type="entry name" value="URIDYLATE KINASE PUMPKIN, CHLOROPLASTIC"/>
    <property type="match status" value="1"/>
</dbReference>
<evidence type="ECO:0000313" key="13">
    <source>
        <dbReference type="EMBL" id="QLH76739.1"/>
    </source>
</evidence>
<dbReference type="InterPro" id="IPR011817">
    <property type="entry name" value="Uridylate_kinase"/>
</dbReference>
<evidence type="ECO:0000256" key="5">
    <source>
        <dbReference type="ARBA" id="ARBA00022679"/>
    </source>
</evidence>
<comment type="activity regulation">
    <text evidence="11">Inhibited by UTP.</text>
</comment>
<evidence type="ECO:0000313" key="14">
    <source>
        <dbReference type="Proteomes" id="UP000509667"/>
    </source>
</evidence>
<feature type="binding site" evidence="11">
    <location>
        <position position="49"/>
    </location>
    <ligand>
        <name>ATP</name>
        <dbReference type="ChEBI" id="CHEBI:30616"/>
    </ligand>
</feature>
<comment type="catalytic activity">
    <reaction evidence="10 11">
        <text>UMP + ATP = UDP + ADP</text>
        <dbReference type="Rhea" id="RHEA:24400"/>
        <dbReference type="ChEBI" id="CHEBI:30616"/>
        <dbReference type="ChEBI" id="CHEBI:57865"/>
        <dbReference type="ChEBI" id="CHEBI:58223"/>
        <dbReference type="ChEBI" id="CHEBI:456216"/>
        <dbReference type="EC" id="2.7.4.22"/>
    </reaction>
</comment>
<name>A0A7D5P950_9EURY</name>
<accession>A0A7D5P950</accession>